<dbReference type="PANTHER" id="PTHR33509">
    <property type="entry name" value="LATE EMBRYOGENIS ABUNDANT PROTEIN 2-RELATED"/>
    <property type="match status" value="1"/>
</dbReference>
<dbReference type="Pfam" id="PF03242">
    <property type="entry name" value="LEA_3a"/>
    <property type="match status" value="1"/>
</dbReference>
<dbReference type="GO" id="GO:0005739">
    <property type="term" value="C:mitochondrion"/>
    <property type="evidence" value="ECO:0007669"/>
    <property type="project" value="TreeGrafter"/>
</dbReference>
<dbReference type="EMBL" id="GDJX01014463">
    <property type="protein sequence ID" value="JAT53473.1"/>
    <property type="molecule type" value="Transcribed_RNA"/>
</dbReference>
<keyword evidence="1" id="KW-0812">Transmembrane</keyword>
<keyword evidence="1" id="KW-1133">Transmembrane helix</keyword>
<evidence type="ECO:0000313" key="2">
    <source>
        <dbReference type="EMBL" id="JAT53473.1"/>
    </source>
</evidence>
<name>A0A1D1YFR6_9ARAE</name>
<protein>
    <submittedName>
        <fullName evidence="2">Late embryogenesis abundant protein Lea5</fullName>
    </submittedName>
</protein>
<reference evidence="2" key="1">
    <citation type="submission" date="2015-07" db="EMBL/GenBank/DDBJ databases">
        <title>Transcriptome Assembly of Anthurium amnicola.</title>
        <authorList>
            <person name="Suzuki J."/>
        </authorList>
    </citation>
    <scope>NUCLEOTIDE SEQUENCE</scope>
</reference>
<evidence type="ECO:0000256" key="1">
    <source>
        <dbReference type="SAM" id="Phobius"/>
    </source>
</evidence>
<gene>
    <name evidence="2" type="primary">LEA5_2</name>
    <name evidence="2" type="ORF">g.60221</name>
</gene>
<dbReference type="PANTHER" id="PTHR33509:SF5">
    <property type="entry name" value="PROTEIN SENESCENCE-ASSOCIATED GENE 21, MITOCHONDRIAL"/>
    <property type="match status" value="1"/>
</dbReference>
<dbReference type="InterPro" id="IPR004926">
    <property type="entry name" value="LEA_3a"/>
</dbReference>
<feature type="non-terminal residue" evidence="2">
    <location>
        <position position="1"/>
    </location>
</feature>
<organism evidence="2">
    <name type="scientific">Anthurium amnicola</name>
    <dbReference type="NCBI Taxonomy" id="1678845"/>
    <lineage>
        <taxon>Eukaryota</taxon>
        <taxon>Viridiplantae</taxon>
        <taxon>Streptophyta</taxon>
        <taxon>Embryophyta</taxon>
        <taxon>Tracheophyta</taxon>
        <taxon>Spermatophyta</taxon>
        <taxon>Magnoliopsida</taxon>
        <taxon>Liliopsida</taxon>
        <taxon>Araceae</taxon>
        <taxon>Pothoideae</taxon>
        <taxon>Potheae</taxon>
        <taxon>Anthurium</taxon>
    </lineage>
</organism>
<sequence length="164" mass="17882">GQEDRGCRRQEEELGDRERGSERGFLLPIFSFLLRLLPIFSFLLRLLPFPLLLLQRRPPGATPVGRSAMARSLSNAARLAAAISDAAGAILTRRSYSAAAAPSARRAEEKAATAAAAKGKKVGGAAESSWVPDPVTGYYRPANRVVELDAAELRQRLLSRRFHK</sequence>
<proteinExistence type="predicted"/>
<dbReference type="AlphaFoldDB" id="A0A1D1YFR6"/>
<accession>A0A1D1YFR6</accession>
<feature type="transmembrane region" description="Helical" evidence="1">
    <location>
        <begin position="25"/>
        <end position="47"/>
    </location>
</feature>
<dbReference type="GO" id="GO:0006950">
    <property type="term" value="P:response to stress"/>
    <property type="evidence" value="ECO:0007669"/>
    <property type="project" value="TreeGrafter"/>
</dbReference>
<keyword evidence="1" id="KW-0472">Membrane</keyword>